<feature type="domain" description="AMP-dependent synthetase/ligase" evidence="1">
    <location>
        <begin position="35"/>
        <end position="382"/>
    </location>
</feature>
<dbReference type="SUPFAM" id="SSF56801">
    <property type="entry name" value="Acetyl-CoA synthetase-like"/>
    <property type="match status" value="1"/>
</dbReference>
<protein>
    <submittedName>
        <fullName evidence="3">Peptide synthetase</fullName>
    </submittedName>
</protein>
<dbReference type="Gene3D" id="2.30.38.10">
    <property type="entry name" value="Luciferase, Domain 3"/>
    <property type="match status" value="1"/>
</dbReference>
<evidence type="ECO:0000313" key="4">
    <source>
        <dbReference type="Proteomes" id="UP000187486"/>
    </source>
</evidence>
<evidence type="ECO:0000313" key="3">
    <source>
        <dbReference type="EMBL" id="OLZ44537.1"/>
    </source>
</evidence>
<dbReference type="GO" id="GO:0031177">
    <property type="term" value="F:phosphopantetheine binding"/>
    <property type="evidence" value="ECO:0007669"/>
    <property type="project" value="TreeGrafter"/>
</dbReference>
<proteinExistence type="predicted"/>
<dbReference type="Pfam" id="PF00501">
    <property type="entry name" value="AMP-binding"/>
    <property type="match status" value="1"/>
</dbReference>
<dbReference type="EMBL" id="MQUQ01000025">
    <property type="protein sequence ID" value="OLZ44537.1"/>
    <property type="molecule type" value="Genomic_DNA"/>
</dbReference>
<dbReference type="InterPro" id="IPR000873">
    <property type="entry name" value="AMP-dep_synth/lig_dom"/>
</dbReference>
<dbReference type="InterPro" id="IPR025110">
    <property type="entry name" value="AMP-bd_C"/>
</dbReference>
<accession>A0A1R0KG79</accession>
<dbReference type="PROSITE" id="PS00455">
    <property type="entry name" value="AMP_BINDING"/>
    <property type="match status" value="1"/>
</dbReference>
<dbReference type="InterPro" id="IPR045851">
    <property type="entry name" value="AMP-bd_C_sf"/>
</dbReference>
<feature type="domain" description="AMP-binding enzyme C-terminal" evidence="2">
    <location>
        <begin position="443"/>
        <end position="514"/>
    </location>
</feature>
<dbReference type="Gene3D" id="3.40.50.980">
    <property type="match status" value="2"/>
</dbReference>
<organism evidence="3 4">
    <name type="scientific">Amycolatopsis coloradensis</name>
    <dbReference type="NCBI Taxonomy" id="76021"/>
    <lineage>
        <taxon>Bacteria</taxon>
        <taxon>Bacillati</taxon>
        <taxon>Actinomycetota</taxon>
        <taxon>Actinomycetes</taxon>
        <taxon>Pseudonocardiales</taxon>
        <taxon>Pseudonocardiaceae</taxon>
        <taxon>Amycolatopsis</taxon>
    </lineage>
</organism>
<evidence type="ECO:0000259" key="2">
    <source>
        <dbReference type="Pfam" id="PF13193"/>
    </source>
</evidence>
<comment type="caution">
    <text evidence="3">The sequence shown here is derived from an EMBL/GenBank/DDBJ whole genome shotgun (WGS) entry which is preliminary data.</text>
</comment>
<dbReference type="Gene3D" id="3.30.300.30">
    <property type="match status" value="1"/>
</dbReference>
<reference evidence="3 4" key="1">
    <citation type="submission" date="2016-01" db="EMBL/GenBank/DDBJ databases">
        <title>Amycolatopsis coloradensis genome sequencing and assembly.</title>
        <authorList>
            <person name="Mayilraj S."/>
        </authorList>
    </citation>
    <scope>NUCLEOTIDE SEQUENCE [LARGE SCALE GENOMIC DNA]</scope>
    <source>
        <strain evidence="3 4">DSM 44225</strain>
    </source>
</reference>
<keyword evidence="4" id="KW-1185">Reference proteome</keyword>
<evidence type="ECO:0000259" key="1">
    <source>
        <dbReference type="Pfam" id="PF00501"/>
    </source>
</evidence>
<dbReference type="RefSeq" id="WP_076167423.1">
    <property type="nucleotide sequence ID" value="NZ_JBEZVB010000031.1"/>
</dbReference>
<dbReference type="GO" id="GO:0044550">
    <property type="term" value="P:secondary metabolite biosynthetic process"/>
    <property type="evidence" value="ECO:0007669"/>
    <property type="project" value="TreeGrafter"/>
</dbReference>
<dbReference type="OrthoDB" id="3243414at2"/>
<dbReference type="CDD" id="cd12117">
    <property type="entry name" value="A_NRPS_Srf_like"/>
    <property type="match status" value="1"/>
</dbReference>
<dbReference type="NCBIfam" id="TIGR01733">
    <property type="entry name" value="AA-adenyl-dom"/>
    <property type="match status" value="1"/>
</dbReference>
<dbReference type="GO" id="GO:0043041">
    <property type="term" value="P:amino acid activation for nonribosomal peptide biosynthetic process"/>
    <property type="evidence" value="ECO:0007669"/>
    <property type="project" value="TreeGrafter"/>
</dbReference>
<dbReference type="STRING" id="76021.BS329_36285"/>
<dbReference type="InterPro" id="IPR010071">
    <property type="entry name" value="AA_adenyl_dom"/>
</dbReference>
<dbReference type="PANTHER" id="PTHR45527:SF1">
    <property type="entry name" value="FATTY ACID SYNTHASE"/>
    <property type="match status" value="1"/>
</dbReference>
<dbReference type="GO" id="GO:0005737">
    <property type="term" value="C:cytoplasm"/>
    <property type="evidence" value="ECO:0007669"/>
    <property type="project" value="TreeGrafter"/>
</dbReference>
<dbReference type="Pfam" id="PF13193">
    <property type="entry name" value="AMP-binding_C"/>
    <property type="match status" value="1"/>
</dbReference>
<gene>
    <name evidence="3" type="ORF">BS329_36285</name>
</gene>
<dbReference type="InterPro" id="IPR020845">
    <property type="entry name" value="AMP-binding_CS"/>
</dbReference>
<sequence length="532" mass="57911">MKRLVPSADARSVHALANVDTGQPYPEELSAKDLFEQRAEADPDAVALVHRDREMTYRELNACANRLAVFLMGQGLRAGEVVGVSVARSPELIATLLAVLKCGAAYLPFDGSWPDDRLRVMFGIAECEWLVTDQPERCAGRFPLHHVVPVSAMTPSSIVDYHPANPDTRTGADDLAYINFTSGSTGLPKGVPIRHRGITRLVSGAHYTRLDEHAVTLQLAPISFDAATFEIWGALLNGGTCVLYPSGFVRLSELRHVVRDNGVTTVFLTTALFNTLVDNDLDALSSVETILTGGEAHSLRHIGRALAHYGPDKLVSVYGPTECTTFATYYPVTELRPDELALPIGKPIQNTRAYLVRDGRLCAAGEIGEVCLAGPGLSPGYLGMPDATSERFVDYEIDGVQERLYHTGDLAYFRTDGMLVFQGRDDDQVKINGHRVELGEVRHVLGTHPEVRQVFVTVNRPEVGEAAMLAFVVADAPGCTPLALRAYLRQRLPSYLIPSVIEIRESLPLSLHGKVDRQVLLSSLLPTGGPSS</sequence>
<dbReference type="PANTHER" id="PTHR45527">
    <property type="entry name" value="NONRIBOSOMAL PEPTIDE SYNTHETASE"/>
    <property type="match status" value="1"/>
</dbReference>
<dbReference type="AlphaFoldDB" id="A0A1R0KG79"/>
<dbReference type="Proteomes" id="UP000187486">
    <property type="component" value="Unassembled WGS sequence"/>
</dbReference>
<name>A0A1R0KG79_9PSEU</name>